<feature type="signal peptide" evidence="1">
    <location>
        <begin position="1"/>
        <end position="16"/>
    </location>
</feature>
<accession>A0A917Z6U9</accession>
<dbReference type="Proteomes" id="UP000599578">
    <property type="component" value="Unassembled WGS sequence"/>
</dbReference>
<evidence type="ECO:0000256" key="1">
    <source>
        <dbReference type="SAM" id="SignalP"/>
    </source>
</evidence>
<evidence type="ECO:0000313" key="3">
    <source>
        <dbReference type="Proteomes" id="UP000599578"/>
    </source>
</evidence>
<keyword evidence="2" id="KW-0449">Lipoprotein</keyword>
<sequence length="128" mass="13944">MLVSLLCFSLSGAALATERTDEVVKLKVTATAYNSLPGQTVGNPSIGAWGHRLKPGMKAIAVSRDLLAMGLEPGAEVTIEGLPGRYKVLDKMGSRWRKKIDIYMGVDRDAALEWGRRPVVIRFNSENS</sequence>
<gene>
    <name evidence="2" type="ORF">GCM10011348_00970</name>
</gene>
<dbReference type="CDD" id="cd22784">
    <property type="entry name" value="DPBB_MltA_YuiC-like"/>
    <property type="match status" value="1"/>
</dbReference>
<proteinExistence type="predicted"/>
<comment type="caution">
    <text evidence="2">The sequence shown here is derived from an EMBL/GenBank/DDBJ whole genome shotgun (WGS) entry which is preliminary data.</text>
</comment>
<dbReference type="AlphaFoldDB" id="A0A917Z6U9"/>
<keyword evidence="1" id="KW-0732">Signal</keyword>
<name>A0A917Z6U9_9GAMM</name>
<keyword evidence="3" id="KW-1185">Reference proteome</keyword>
<feature type="chain" id="PRO_5037043081" evidence="1">
    <location>
        <begin position="17"/>
        <end position="128"/>
    </location>
</feature>
<reference evidence="2 3" key="1">
    <citation type="journal article" date="2014" name="Int. J. Syst. Evol. Microbiol.">
        <title>Complete genome sequence of Corynebacterium casei LMG S-19264T (=DSM 44701T), isolated from a smear-ripened cheese.</title>
        <authorList>
            <consortium name="US DOE Joint Genome Institute (JGI-PGF)"/>
            <person name="Walter F."/>
            <person name="Albersmeier A."/>
            <person name="Kalinowski J."/>
            <person name="Ruckert C."/>
        </authorList>
    </citation>
    <scope>NUCLEOTIDE SEQUENCE [LARGE SCALE GENOMIC DNA]</scope>
    <source>
        <strain evidence="2 3">CGMCC 1.7286</strain>
    </source>
</reference>
<organism evidence="2 3">
    <name type="scientific">Marinobacterium nitratireducens</name>
    <dbReference type="NCBI Taxonomy" id="518897"/>
    <lineage>
        <taxon>Bacteria</taxon>
        <taxon>Pseudomonadati</taxon>
        <taxon>Pseudomonadota</taxon>
        <taxon>Gammaproteobacteria</taxon>
        <taxon>Oceanospirillales</taxon>
        <taxon>Oceanospirillaceae</taxon>
        <taxon>Marinobacterium</taxon>
    </lineage>
</organism>
<protein>
    <submittedName>
        <fullName evidence="2">Lipoprotein</fullName>
    </submittedName>
</protein>
<evidence type="ECO:0000313" key="2">
    <source>
        <dbReference type="EMBL" id="GGO75657.1"/>
    </source>
</evidence>
<dbReference type="EMBL" id="BMLT01000001">
    <property type="protein sequence ID" value="GGO75657.1"/>
    <property type="molecule type" value="Genomic_DNA"/>
</dbReference>